<organism evidence="1 2">
    <name type="scientific">Russula earlei</name>
    <dbReference type="NCBI Taxonomy" id="71964"/>
    <lineage>
        <taxon>Eukaryota</taxon>
        <taxon>Fungi</taxon>
        <taxon>Dikarya</taxon>
        <taxon>Basidiomycota</taxon>
        <taxon>Agaricomycotina</taxon>
        <taxon>Agaricomycetes</taxon>
        <taxon>Russulales</taxon>
        <taxon>Russulaceae</taxon>
        <taxon>Russula</taxon>
    </lineage>
</organism>
<dbReference type="EMBL" id="JAGFNK010000211">
    <property type="protein sequence ID" value="KAI9458313.1"/>
    <property type="molecule type" value="Genomic_DNA"/>
</dbReference>
<comment type="caution">
    <text evidence="1">The sequence shown here is derived from an EMBL/GenBank/DDBJ whole genome shotgun (WGS) entry which is preliminary data.</text>
</comment>
<proteinExistence type="predicted"/>
<keyword evidence="2" id="KW-1185">Reference proteome</keyword>
<evidence type="ECO:0000313" key="2">
    <source>
        <dbReference type="Proteomes" id="UP001207468"/>
    </source>
</evidence>
<name>A0ACC0U2Z8_9AGAM</name>
<dbReference type="Proteomes" id="UP001207468">
    <property type="component" value="Unassembled WGS sequence"/>
</dbReference>
<evidence type="ECO:0000313" key="1">
    <source>
        <dbReference type="EMBL" id="KAI9458313.1"/>
    </source>
</evidence>
<reference evidence="1" key="1">
    <citation type="submission" date="2021-03" db="EMBL/GenBank/DDBJ databases">
        <title>Evolutionary priming and transition to the ectomycorrhizal habit in an iconic lineage of mushroom-forming fungi: is preadaptation a requirement?</title>
        <authorList>
            <consortium name="DOE Joint Genome Institute"/>
            <person name="Looney B.P."/>
            <person name="Miyauchi S."/>
            <person name="Morin E."/>
            <person name="Drula E."/>
            <person name="Courty P.E."/>
            <person name="Chicoki N."/>
            <person name="Fauchery L."/>
            <person name="Kohler A."/>
            <person name="Kuo A."/>
            <person name="LaButti K."/>
            <person name="Pangilinan J."/>
            <person name="Lipzen A."/>
            <person name="Riley R."/>
            <person name="Andreopoulos W."/>
            <person name="He G."/>
            <person name="Johnson J."/>
            <person name="Barry K.W."/>
            <person name="Grigoriev I.V."/>
            <person name="Nagy L."/>
            <person name="Hibbett D."/>
            <person name="Henrissat B."/>
            <person name="Matheny P.B."/>
            <person name="Labbe J."/>
            <person name="Martin A.F."/>
        </authorList>
    </citation>
    <scope>NUCLEOTIDE SEQUENCE</scope>
    <source>
        <strain evidence="1">BPL698</strain>
    </source>
</reference>
<accession>A0ACC0U2Z8</accession>
<protein>
    <submittedName>
        <fullName evidence="1">Uncharacterized protein</fullName>
    </submittedName>
</protein>
<sequence length="92" mass="10053">MSYSLAPVLFHLMFHVPLLPLITQFSLLVLQYLRLVATVSNNSFDGTLTTGRSFSSPSRTHAHSCTPLPMPLGHQTLDPGHNLCLLSVPPCP</sequence>
<gene>
    <name evidence="1" type="ORF">F5148DRAFT_1220725</name>
</gene>